<dbReference type="Gene3D" id="1.20.1250.20">
    <property type="entry name" value="MFS general substrate transporter like domains"/>
    <property type="match status" value="1"/>
</dbReference>
<feature type="transmembrane region" description="Helical" evidence="2">
    <location>
        <begin position="530"/>
        <end position="549"/>
    </location>
</feature>
<feature type="transmembrane region" description="Helical" evidence="2">
    <location>
        <begin position="250"/>
        <end position="274"/>
    </location>
</feature>
<feature type="transmembrane region" description="Helical" evidence="2">
    <location>
        <begin position="416"/>
        <end position="434"/>
    </location>
</feature>
<proteinExistence type="predicted"/>
<feature type="transmembrane region" description="Helical" evidence="2">
    <location>
        <begin position="375"/>
        <end position="396"/>
    </location>
</feature>
<protein>
    <recommendedName>
        <fullName evidence="6">Membrane transporter</fullName>
    </recommendedName>
</protein>
<feature type="transmembrane region" description="Helical" evidence="2">
    <location>
        <begin position="467"/>
        <end position="488"/>
    </location>
</feature>
<feature type="transmembrane region" description="Helical" evidence="2">
    <location>
        <begin position="441"/>
        <end position="461"/>
    </location>
</feature>
<keyword evidence="5" id="KW-1185">Reference proteome</keyword>
<feature type="transmembrane region" description="Helical" evidence="2">
    <location>
        <begin position="313"/>
        <end position="332"/>
    </location>
</feature>
<evidence type="ECO:0008006" key="6">
    <source>
        <dbReference type="Google" id="ProtNLM"/>
    </source>
</evidence>
<dbReference type="EMBL" id="BTSY01000122">
    <property type="protein sequence ID" value="GMT37396.1"/>
    <property type="molecule type" value="Genomic_DNA"/>
</dbReference>
<keyword evidence="2" id="KW-0812">Transmembrane</keyword>
<dbReference type="InterPro" id="IPR036259">
    <property type="entry name" value="MFS_trans_sf"/>
</dbReference>
<evidence type="ECO:0000256" key="1">
    <source>
        <dbReference type="SAM" id="MobiDB-lite"/>
    </source>
</evidence>
<evidence type="ECO:0000313" key="4">
    <source>
        <dbReference type="EMBL" id="GMT37396.1"/>
    </source>
</evidence>
<organism evidence="3 5">
    <name type="scientific">Pristionchus fissidentatus</name>
    <dbReference type="NCBI Taxonomy" id="1538716"/>
    <lineage>
        <taxon>Eukaryota</taxon>
        <taxon>Metazoa</taxon>
        <taxon>Ecdysozoa</taxon>
        <taxon>Nematoda</taxon>
        <taxon>Chromadorea</taxon>
        <taxon>Rhabditida</taxon>
        <taxon>Rhabditina</taxon>
        <taxon>Diplogasteromorpha</taxon>
        <taxon>Diplogasteroidea</taxon>
        <taxon>Neodiplogasteridae</taxon>
        <taxon>Pristionchus</taxon>
    </lineage>
</organism>
<feature type="transmembrane region" description="Helical" evidence="2">
    <location>
        <begin position="193"/>
        <end position="217"/>
    </location>
</feature>
<dbReference type="InterPro" id="IPR011701">
    <property type="entry name" value="MFS"/>
</dbReference>
<dbReference type="EMBL" id="BTSY01000002">
    <property type="protein sequence ID" value="GMT13972.1"/>
    <property type="molecule type" value="Genomic_DNA"/>
</dbReference>
<dbReference type="GO" id="GO:0022857">
    <property type="term" value="F:transmembrane transporter activity"/>
    <property type="evidence" value="ECO:0007669"/>
    <property type="project" value="InterPro"/>
</dbReference>
<feature type="region of interest" description="Disordered" evidence="1">
    <location>
        <begin position="82"/>
        <end position="175"/>
    </location>
</feature>
<evidence type="ECO:0000313" key="3">
    <source>
        <dbReference type="EMBL" id="GMT13972.1"/>
    </source>
</evidence>
<dbReference type="SUPFAM" id="SSF103473">
    <property type="entry name" value="MFS general substrate transporter"/>
    <property type="match status" value="1"/>
</dbReference>
<keyword evidence="2" id="KW-1133">Transmembrane helix</keyword>
<dbReference type="PANTHER" id="PTHR45757">
    <property type="entry name" value="PROTEIN CBG23364-RELATED"/>
    <property type="match status" value="1"/>
</dbReference>
<dbReference type="Proteomes" id="UP001432322">
    <property type="component" value="Unassembled WGS sequence"/>
</dbReference>
<feature type="transmembrane region" description="Helical" evidence="2">
    <location>
        <begin position="26"/>
        <end position="45"/>
    </location>
</feature>
<comment type="caution">
    <text evidence="3">The sequence shown here is derived from an EMBL/GenBank/DDBJ whole genome shotgun (WGS) entry which is preliminary data.</text>
</comment>
<feature type="transmembrane region" description="Helical" evidence="2">
    <location>
        <begin position="495"/>
        <end position="518"/>
    </location>
</feature>
<feature type="transmembrane region" description="Helical" evidence="2">
    <location>
        <begin position="281"/>
        <end position="301"/>
    </location>
</feature>
<feature type="transmembrane region" description="Helical" evidence="2">
    <location>
        <begin position="224"/>
        <end position="244"/>
    </location>
</feature>
<keyword evidence="2" id="KW-0472">Membrane</keyword>
<dbReference type="AlphaFoldDB" id="A0AAV5V313"/>
<feature type="non-terminal residue" evidence="3">
    <location>
        <position position="1"/>
    </location>
</feature>
<evidence type="ECO:0000313" key="5">
    <source>
        <dbReference type="Proteomes" id="UP001432322"/>
    </source>
</evidence>
<sequence>VSHFFRLLQQRGVGMCCCCGTRHGQLLLGFLALFCLFSNLNLIHLTSVLHPTTPDRARAFASLSSLHPGRFKREISSIPSSNISKWDDGHPIANDEDGKGPIPVEKVTPKPDPTTLPPSTFLFSNPPSTPSTTTSTKSTPSMKWPETTTETAEEETTESEKEDDVTQLINKEDPKRDVKKEQKSFWNHWSLDMLLRLCFFACAGLGMALACTILLFLPTSINPAHIAFGALLLSALVTGWQPFLNYHGAAIARVIQGLCLGLSLPLATCIVVHWAPIRHRAFFLCCLLLSYPLSILGPWPLTQLLSDFDLPYWMVYAISAGLTVITAGLVMWRYKEHPCDHYSINGAELNDIRAGKAKEEFAAIRALPNHRSTSFWITTAAFYGFFLALVIPSFYLPSLLACPELMSTWNLGVTAAIPYAGFFVLFFLMSWLPYSPISSRVLNTIGLIVTGILFFLLPLLIHPERNIMLPIVLIPLGLLAGGVVHLAVNLATLRLLPSLSLSICLAHLTAPLFIHLLVPDNLRQFSWSSAFSAVSIIIAVCCAPFVIAAKAQLFPPKRETTLRNIDDDEECGLQEMHELPPAGKHLQ</sequence>
<evidence type="ECO:0000256" key="2">
    <source>
        <dbReference type="SAM" id="Phobius"/>
    </source>
</evidence>
<name>A0AAV5V313_9BILA</name>
<dbReference type="GO" id="GO:0016020">
    <property type="term" value="C:membrane"/>
    <property type="evidence" value="ECO:0007669"/>
    <property type="project" value="TreeGrafter"/>
</dbReference>
<dbReference type="Pfam" id="PF07690">
    <property type="entry name" value="MFS_1"/>
    <property type="match status" value="1"/>
</dbReference>
<reference evidence="3" key="1">
    <citation type="submission" date="2023-10" db="EMBL/GenBank/DDBJ databases">
        <title>Genome assembly of Pristionchus species.</title>
        <authorList>
            <person name="Yoshida K."/>
            <person name="Sommer R.J."/>
        </authorList>
    </citation>
    <scope>NUCLEOTIDE SEQUENCE</scope>
    <source>
        <strain evidence="3">RS5133</strain>
    </source>
</reference>
<feature type="compositionally biased region" description="Acidic residues" evidence="1">
    <location>
        <begin position="151"/>
        <end position="165"/>
    </location>
</feature>
<gene>
    <name evidence="4" type="ORF">PFISCL1PPCAC_28693</name>
    <name evidence="3" type="ORF">PFISCL1PPCAC_5269</name>
</gene>
<dbReference type="CDD" id="cd06174">
    <property type="entry name" value="MFS"/>
    <property type="match status" value="1"/>
</dbReference>
<feature type="compositionally biased region" description="Low complexity" evidence="1">
    <location>
        <begin position="117"/>
        <end position="150"/>
    </location>
</feature>
<accession>A0AAV5V313</accession>
<dbReference type="PANTHER" id="PTHR45757:SF2">
    <property type="entry name" value="MAJOR FACILITATOR SUPERFAMILY (MFS) PROFILE DOMAIN-CONTAINING PROTEIN"/>
    <property type="match status" value="1"/>
</dbReference>